<organism evidence="1 2">
    <name type="scientific">Pedobacter yonginense</name>
    <dbReference type="NCBI Taxonomy" id="651869"/>
    <lineage>
        <taxon>Bacteria</taxon>
        <taxon>Pseudomonadati</taxon>
        <taxon>Bacteroidota</taxon>
        <taxon>Sphingobacteriia</taxon>
        <taxon>Sphingobacteriales</taxon>
        <taxon>Sphingobacteriaceae</taxon>
        <taxon>Pedobacter</taxon>
    </lineage>
</organism>
<protein>
    <submittedName>
        <fullName evidence="1">Uncharacterized protein</fullName>
    </submittedName>
</protein>
<sequence length="153" mass="17154">MLNSPKTKIKNSFGNERAVILLNLQSRCPLKPRRKSSGYRFHRVWVQCSCFATTVNHKLDCTNANFFLIGSRKSGAGVSNEMPSVHFQIILNRRLLSAAPTNNQNKKLFWKRACSNPFEFAVPLSAKASQKKLGLPLPSGLGTMLLFCNNRKS</sequence>
<dbReference type="Proteomes" id="UP000245379">
    <property type="component" value="Unassembled WGS sequence"/>
</dbReference>
<evidence type="ECO:0000313" key="2">
    <source>
        <dbReference type="Proteomes" id="UP000245379"/>
    </source>
</evidence>
<accession>A0A317EQR0</accession>
<dbReference type="EMBL" id="QGNZ01000002">
    <property type="protein sequence ID" value="PWS27646.1"/>
    <property type="molecule type" value="Genomic_DNA"/>
</dbReference>
<proteinExistence type="predicted"/>
<name>A0A317EQR0_9SPHI</name>
<comment type="caution">
    <text evidence="1">The sequence shown here is derived from an EMBL/GenBank/DDBJ whole genome shotgun (WGS) entry which is preliminary data.</text>
</comment>
<evidence type="ECO:0000313" key="1">
    <source>
        <dbReference type="EMBL" id="PWS27646.1"/>
    </source>
</evidence>
<keyword evidence="2" id="KW-1185">Reference proteome</keyword>
<dbReference type="AlphaFoldDB" id="A0A317EQR0"/>
<reference evidence="1 2" key="1">
    <citation type="submission" date="2018-05" db="EMBL/GenBank/DDBJ databases">
        <title>Pedobacter paludis sp. nov., isolated from wetland soil.</title>
        <authorList>
            <person name="Zhang Y."/>
            <person name="Wang G."/>
        </authorList>
    </citation>
    <scope>NUCLEOTIDE SEQUENCE [LARGE SCALE GENOMIC DNA]</scope>
    <source>
        <strain evidence="1 2">KCTC22721</strain>
    </source>
</reference>
<gene>
    <name evidence="1" type="ORF">DHW03_08655</name>
</gene>